<evidence type="ECO:0000256" key="3">
    <source>
        <dbReference type="ARBA" id="ARBA00022837"/>
    </source>
</evidence>
<keyword evidence="4 7" id="KW-1133">Transmembrane helix</keyword>
<dbReference type="PANTHER" id="PTHR10037">
    <property type="entry name" value="VOLTAGE-GATED CATION CHANNEL CALCIUM AND SODIUM"/>
    <property type="match status" value="1"/>
</dbReference>
<feature type="domain" description="EF-hand" evidence="8">
    <location>
        <begin position="426"/>
        <end position="461"/>
    </location>
</feature>
<keyword evidence="5 7" id="KW-0472">Membrane</keyword>
<feature type="compositionally biased region" description="Basic and acidic residues" evidence="6">
    <location>
        <begin position="95"/>
        <end position="104"/>
    </location>
</feature>
<accession>A0A813B9I9</accession>
<evidence type="ECO:0000313" key="10">
    <source>
        <dbReference type="Proteomes" id="UP000601435"/>
    </source>
</evidence>
<evidence type="ECO:0000256" key="4">
    <source>
        <dbReference type="ARBA" id="ARBA00022989"/>
    </source>
</evidence>
<comment type="caution">
    <text evidence="9">The sequence shown here is derived from an EMBL/GenBank/DDBJ whole genome shotgun (WGS) entry which is preliminary data.</text>
</comment>
<dbReference type="GO" id="GO:0005248">
    <property type="term" value="F:voltage-gated sodium channel activity"/>
    <property type="evidence" value="ECO:0007669"/>
    <property type="project" value="TreeGrafter"/>
</dbReference>
<dbReference type="PANTHER" id="PTHR10037:SF62">
    <property type="entry name" value="SODIUM CHANNEL PROTEIN 60E"/>
    <property type="match status" value="1"/>
</dbReference>
<proteinExistence type="predicted"/>
<feature type="transmembrane region" description="Helical" evidence="7">
    <location>
        <begin position="341"/>
        <end position="364"/>
    </location>
</feature>
<dbReference type="InterPro" id="IPR002048">
    <property type="entry name" value="EF_hand_dom"/>
</dbReference>
<dbReference type="AlphaFoldDB" id="A0A813B9I9"/>
<dbReference type="Gene3D" id="1.20.120.350">
    <property type="entry name" value="Voltage-gated potassium channels. Chain C"/>
    <property type="match status" value="1"/>
</dbReference>
<protein>
    <submittedName>
        <fullName evidence="9">SCN2A protein</fullName>
    </submittedName>
</protein>
<dbReference type="InterPro" id="IPR011992">
    <property type="entry name" value="EF-hand-dom_pair"/>
</dbReference>
<comment type="subcellular location">
    <subcellularLocation>
        <location evidence="1">Membrane</location>
        <topology evidence="1">Multi-pass membrane protein</topology>
    </subcellularLocation>
</comment>
<name>A0A813B9I9_9DINO</name>
<dbReference type="GO" id="GO:0005509">
    <property type="term" value="F:calcium ion binding"/>
    <property type="evidence" value="ECO:0007669"/>
    <property type="project" value="InterPro"/>
</dbReference>
<feature type="transmembrane region" description="Helical" evidence="7">
    <location>
        <begin position="235"/>
        <end position="256"/>
    </location>
</feature>
<dbReference type="PROSITE" id="PS00018">
    <property type="entry name" value="EF_HAND_1"/>
    <property type="match status" value="1"/>
</dbReference>
<feature type="transmembrane region" description="Helical" evidence="7">
    <location>
        <begin position="304"/>
        <end position="329"/>
    </location>
</feature>
<dbReference type="Gene3D" id="1.10.238.10">
    <property type="entry name" value="EF-hand"/>
    <property type="match status" value="1"/>
</dbReference>
<dbReference type="SUPFAM" id="SSF81324">
    <property type="entry name" value="Voltage-gated potassium channels"/>
    <property type="match status" value="1"/>
</dbReference>
<dbReference type="GO" id="GO:0001518">
    <property type="term" value="C:voltage-gated sodium channel complex"/>
    <property type="evidence" value="ECO:0007669"/>
    <property type="project" value="TreeGrafter"/>
</dbReference>
<evidence type="ECO:0000256" key="2">
    <source>
        <dbReference type="ARBA" id="ARBA00022692"/>
    </source>
</evidence>
<dbReference type="InterPro" id="IPR005821">
    <property type="entry name" value="Ion_trans_dom"/>
</dbReference>
<evidence type="ECO:0000256" key="6">
    <source>
        <dbReference type="SAM" id="MobiDB-lite"/>
    </source>
</evidence>
<evidence type="ECO:0000256" key="7">
    <source>
        <dbReference type="SAM" id="Phobius"/>
    </source>
</evidence>
<dbReference type="PROSITE" id="PS50222">
    <property type="entry name" value="EF_HAND_2"/>
    <property type="match status" value="1"/>
</dbReference>
<sequence length="478" mass="53174">MAAKVAWSQPASARMGPQTSPQTEKPGAPGRPRPQLLNSETDSLSEKPSASSPAYAPPADPDLSPTSENSNKMWEVPEEVDNSRKSAARSSVKSRHSDEDHPKHWDELMRESFQGHRQNARSAMSRSGGGRFEMRSLSFESTSSITKARKTLNICVNSNVFNYSVFVLILLNLVMLGLEIDQSASLPPGESPPFFAEINLVIVTVFTAEVVLKLVAYGCRGYFMGIEKMWNWFDMIVVALSLFEVVVELLSSILFAQMDANQLRVMRLARLARTLRGVRVVKLLKYIGSLRTIIFSIVSTMGSLMWTLVLLQMLFYCFGVIIAQSVADYCRGGEVCTAELVYYWFGVRNCMLTLFLAITGGISWNDALDPLWKVSTVAVVSLVLYIVITIFAVLNVVTGVFCNTAIESAAADKDIAIMKQMHKHEAQVQSLKEIFAEIDTDCSNMITLAELKDALRGHKLKNFMESMNISTQDVWTLF</sequence>
<organism evidence="9 10">
    <name type="scientific">Symbiodinium necroappetens</name>
    <dbReference type="NCBI Taxonomy" id="1628268"/>
    <lineage>
        <taxon>Eukaryota</taxon>
        <taxon>Sar</taxon>
        <taxon>Alveolata</taxon>
        <taxon>Dinophyceae</taxon>
        <taxon>Suessiales</taxon>
        <taxon>Symbiodiniaceae</taxon>
        <taxon>Symbiodinium</taxon>
    </lineage>
</organism>
<evidence type="ECO:0000256" key="1">
    <source>
        <dbReference type="ARBA" id="ARBA00004141"/>
    </source>
</evidence>
<evidence type="ECO:0000259" key="8">
    <source>
        <dbReference type="PROSITE" id="PS50222"/>
    </source>
</evidence>
<keyword evidence="2 7" id="KW-0812">Transmembrane</keyword>
<dbReference type="InterPro" id="IPR043203">
    <property type="entry name" value="VGCC_Ca_Na"/>
</dbReference>
<feature type="transmembrane region" description="Helical" evidence="7">
    <location>
        <begin position="198"/>
        <end position="223"/>
    </location>
</feature>
<feature type="non-terminal residue" evidence="9">
    <location>
        <position position="478"/>
    </location>
</feature>
<feature type="transmembrane region" description="Helical" evidence="7">
    <location>
        <begin position="376"/>
        <end position="397"/>
    </location>
</feature>
<gene>
    <name evidence="9" type="primary">SCN2A</name>
    <name evidence="9" type="ORF">SNEC2469_LOCUS29857</name>
</gene>
<evidence type="ECO:0000313" key="9">
    <source>
        <dbReference type="EMBL" id="CAE7894084.1"/>
    </source>
</evidence>
<reference evidence="9" key="1">
    <citation type="submission" date="2021-02" db="EMBL/GenBank/DDBJ databases">
        <authorList>
            <person name="Dougan E. K."/>
            <person name="Rhodes N."/>
            <person name="Thang M."/>
            <person name="Chan C."/>
        </authorList>
    </citation>
    <scope>NUCLEOTIDE SEQUENCE</scope>
</reference>
<dbReference type="Gene3D" id="1.10.287.70">
    <property type="match status" value="1"/>
</dbReference>
<dbReference type="InterPro" id="IPR018247">
    <property type="entry name" value="EF_Hand_1_Ca_BS"/>
</dbReference>
<dbReference type="Proteomes" id="UP000601435">
    <property type="component" value="Unassembled WGS sequence"/>
</dbReference>
<dbReference type="GO" id="GO:0086010">
    <property type="term" value="P:membrane depolarization during action potential"/>
    <property type="evidence" value="ECO:0007669"/>
    <property type="project" value="TreeGrafter"/>
</dbReference>
<evidence type="ECO:0000256" key="5">
    <source>
        <dbReference type="ARBA" id="ARBA00023136"/>
    </source>
</evidence>
<feature type="transmembrane region" description="Helical" evidence="7">
    <location>
        <begin position="160"/>
        <end position="178"/>
    </location>
</feature>
<dbReference type="InterPro" id="IPR027359">
    <property type="entry name" value="Volt_channel_dom_sf"/>
</dbReference>
<keyword evidence="10" id="KW-1185">Reference proteome</keyword>
<feature type="region of interest" description="Disordered" evidence="6">
    <location>
        <begin position="1"/>
        <end position="104"/>
    </location>
</feature>
<dbReference type="EMBL" id="CAJNJA010068164">
    <property type="protein sequence ID" value="CAE7894084.1"/>
    <property type="molecule type" value="Genomic_DNA"/>
</dbReference>
<keyword evidence="3" id="KW-0106">Calcium</keyword>
<dbReference type="Pfam" id="PF00520">
    <property type="entry name" value="Ion_trans"/>
    <property type="match status" value="1"/>
</dbReference>
<dbReference type="OrthoDB" id="431504at2759"/>
<dbReference type="SUPFAM" id="SSF47473">
    <property type="entry name" value="EF-hand"/>
    <property type="match status" value="1"/>
</dbReference>